<evidence type="ECO:0000259" key="4">
    <source>
        <dbReference type="SMART" id="SM01186"/>
    </source>
</evidence>
<accession>A0AAY5ENL9</accession>
<evidence type="ECO:0000256" key="2">
    <source>
        <dbReference type="ARBA" id="ARBA00022540"/>
    </source>
</evidence>
<sequence>MAEYDLTTKIAHFLDRHLVFPLMEFLSAKEIYNETELLHGKLDLLGATNMVDFAMDVYKCLFPGKELPNCELHSLKYTIPLVQQNLCSDIPKIVLGPCLLISNDILS</sequence>
<dbReference type="Proteomes" id="UP000314983">
    <property type="component" value="Chromosome 10"/>
</dbReference>
<reference evidence="5" key="2">
    <citation type="submission" date="2025-08" db="UniProtKB">
        <authorList>
            <consortium name="Ensembl"/>
        </authorList>
    </citation>
    <scope>IDENTIFICATION</scope>
</reference>
<dbReference type="AlphaFoldDB" id="A0AAY5ENL9"/>
<dbReference type="GO" id="GO:0005852">
    <property type="term" value="C:eukaryotic translation initiation factor 3 complex"/>
    <property type="evidence" value="ECO:0007669"/>
    <property type="project" value="InterPro"/>
</dbReference>
<dbReference type="Ensembl" id="ENSEEET00000055648.1">
    <property type="protein sequence ID" value="ENSEEEP00000058541.1"/>
    <property type="gene ID" value="ENSEEEG00000026143.1"/>
</dbReference>
<keyword evidence="6" id="KW-1185">Reference proteome</keyword>
<name>A0AAY5ENL9_ELEEL</name>
<dbReference type="InterPro" id="IPR016650">
    <property type="entry name" value="eIF3e"/>
</dbReference>
<reference evidence="5" key="3">
    <citation type="submission" date="2025-09" db="UniProtKB">
        <authorList>
            <consortium name="Ensembl"/>
        </authorList>
    </citation>
    <scope>IDENTIFICATION</scope>
</reference>
<feature type="domain" description="Eukaryotic translation initiation factor 3 subunit E N-terminal" evidence="4">
    <location>
        <begin position="5"/>
        <end position="78"/>
    </location>
</feature>
<dbReference type="PANTHER" id="PTHR10317">
    <property type="entry name" value="EUKARYOTIC TRANSLATION INITIATION FACTOR 3 SUBUNIT E"/>
    <property type="match status" value="1"/>
</dbReference>
<keyword evidence="1" id="KW-0963">Cytoplasm</keyword>
<proteinExistence type="predicted"/>
<dbReference type="GeneTree" id="ENSGT00390000002661"/>
<evidence type="ECO:0000256" key="1">
    <source>
        <dbReference type="ARBA" id="ARBA00022490"/>
    </source>
</evidence>
<keyword evidence="3" id="KW-0648">Protein biosynthesis</keyword>
<evidence type="ECO:0000256" key="3">
    <source>
        <dbReference type="ARBA" id="ARBA00022917"/>
    </source>
</evidence>
<organism evidence="5 6">
    <name type="scientific">Electrophorus electricus</name>
    <name type="common">Electric eel</name>
    <name type="synonym">Gymnotus electricus</name>
    <dbReference type="NCBI Taxonomy" id="8005"/>
    <lineage>
        <taxon>Eukaryota</taxon>
        <taxon>Metazoa</taxon>
        <taxon>Chordata</taxon>
        <taxon>Craniata</taxon>
        <taxon>Vertebrata</taxon>
        <taxon>Euteleostomi</taxon>
        <taxon>Actinopterygii</taxon>
        <taxon>Neopterygii</taxon>
        <taxon>Teleostei</taxon>
        <taxon>Ostariophysi</taxon>
        <taxon>Gymnotiformes</taxon>
        <taxon>Gymnotoidei</taxon>
        <taxon>Gymnotidae</taxon>
        <taxon>Electrophorus</taxon>
    </lineage>
</organism>
<dbReference type="GO" id="GO:0003743">
    <property type="term" value="F:translation initiation factor activity"/>
    <property type="evidence" value="ECO:0007669"/>
    <property type="project" value="UniProtKB-KW"/>
</dbReference>
<evidence type="ECO:0000313" key="6">
    <source>
        <dbReference type="Proteomes" id="UP000314983"/>
    </source>
</evidence>
<keyword evidence="2" id="KW-0396">Initiation factor</keyword>
<protein>
    <recommendedName>
        <fullName evidence="4">Eukaryotic translation initiation factor 3 subunit E N-terminal domain-containing protein</fullName>
    </recommendedName>
</protein>
<dbReference type="InterPro" id="IPR019010">
    <property type="entry name" value="eIF3e_N"/>
</dbReference>
<reference evidence="5 6" key="1">
    <citation type="submission" date="2020-05" db="EMBL/GenBank/DDBJ databases">
        <title>Electrophorus electricus (electric eel) genome, fEleEle1, primary haplotype.</title>
        <authorList>
            <person name="Myers G."/>
            <person name="Meyer A."/>
            <person name="Fedrigo O."/>
            <person name="Formenti G."/>
            <person name="Rhie A."/>
            <person name="Tracey A."/>
            <person name="Sims Y."/>
            <person name="Jarvis E.D."/>
        </authorList>
    </citation>
    <scope>NUCLEOTIDE SEQUENCE [LARGE SCALE GENOMIC DNA]</scope>
</reference>
<evidence type="ECO:0000313" key="5">
    <source>
        <dbReference type="Ensembl" id="ENSEEEP00000058541.1"/>
    </source>
</evidence>
<dbReference type="SMART" id="SM01186">
    <property type="entry name" value="eIF3_N"/>
    <property type="match status" value="1"/>
</dbReference>
<dbReference type="Pfam" id="PF09440">
    <property type="entry name" value="eIF3_N"/>
    <property type="match status" value="1"/>
</dbReference>